<sequence>MVSLEIMGSIGPSTKLFLSSDFFDDSVKIALCISHWML</sequence>
<gene>
    <name evidence="1" type="ORF">GPUN_2531</name>
</gene>
<dbReference type="AlphaFoldDB" id="H5TEB9"/>
<protein>
    <submittedName>
        <fullName evidence="1">Uncharacterized protein</fullName>
    </submittedName>
</protein>
<keyword evidence="2" id="KW-1185">Reference proteome</keyword>
<proteinExistence type="predicted"/>
<evidence type="ECO:0000313" key="2">
    <source>
        <dbReference type="Proteomes" id="UP000053586"/>
    </source>
</evidence>
<reference evidence="1 2" key="1">
    <citation type="journal article" date="2012" name="J. Bacteriol.">
        <title>Genome sequence of proteorhodopsin-containing sea ice bacterium Glaciecola punicea ACAM 611T.</title>
        <authorList>
            <person name="Qin Q.-L."/>
            <person name="Xie B.-B."/>
            <person name="Shu Y.-L."/>
            <person name="Rong J.-C."/>
            <person name="Zhao D.-L."/>
            <person name="Zhang X.-Y."/>
            <person name="Chen X.-L."/>
            <person name="Zhou B.-C."/>
            <person name="Zhanga Y.-Z."/>
        </authorList>
    </citation>
    <scope>NUCLEOTIDE SEQUENCE [LARGE SCALE GENOMIC DNA]</scope>
    <source>
        <strain evidence="1 2">ACAM 611</strain>
    </source>
</reference>
<name>H5TEB9_9ALTE</name>
<dbReference type="Proteomes" id="UP000053586">
    <property type="component" value="Unassembled WGS sequence"/>
</dbReference>
<accession>H5TEB9</accession>
<comment type="caution">
    <text evidence="1">The sequence shown here is derived from an EMBL/GenBank/DDBJ whole genome shotgun (WGS) entry which is preliminary data.</text>
</comment>
<dbReference type="EMBL" id="BAET01000030">
    <property type="protein sequence ID" value="GAB56646.1"/>
    <property type="molecule type" value="Genomic_DNA"/>
</dbReference>
<evidence type="ECO:0000313" key="1">
    <source>
        <dbReference type="EMBL" id="GAB56646.1"/>
    </source>
</evidence>
<organism evidence="1 2">
    <name type="scientific">Glaciecola punicea ACAM 611</name>
    <dbReference type="NCBI Taxonomy" id="1121923"/>
    <lineage>
        <taxon>Bacteria</taxon>
        <taxon>Pseudomonadati</taxon>
        <taxon>Pseudomonadota</taxon>
        <taxon>Gammaproteobacteria</taxon>
        <taxon>Alteromonadales</taxon>
        <taxon>Alteromonadaceae</taxon>
        <taxon>Glaciecola</taxon>
    </lineage>
</organism>
<reference evidence="1 2" key="2">
    <citation type="journal article" date="2017" name="Antonie Van Leeuwenhoek">
        <title>Rhizobium rhizosphaerae sp. nov., a novel species isolated from rice rhizosphere.</title>
        <authorList>
            <person name="Zhao J.J."/>
            <person name="Zhang J."/>
            <person name="Zhang R.J."/>
            <person name="Zhang C.W."/>
            <person name="Yin H.Q."/>
            <person name="Zhang X.X."/>
        </authorList>
    </citation>
    <scope>NUCLEOTIDE SEQUENCE [LARGE SCALE GENOMIC DNA]</scope>
    <source>
        <strain evidence="1 2">ACAM 611</strain>
    </source>
</reference>